<dbReference type="Pfam" id="PF22673">
    <property type="entry name" value="MCP-like_PDC_1"/>
    <property type="match status" value="1"/>
</dbReference>
<evidence type="ECO:0000256" key="3">
    <source>
        <dbReference type="PROSITE-ProRule" id="PRU00284"/>
    </source>
</evidence>
<reference evidence="9" key="1">
    <citation type="submission" date="2017-07" db="EMBL/GenBank/DDBJ databases">
        <authorList>
            <person name="Varghese N."/>
            <person name="Submissions S."/>
        </authorList>
    </citation>
    <scope>NUCLEOTIDE SEQUENCE [LARGE SCALE GENOMIC DNA]</scope>
    <source>
        <strain evidence="9">NLAE-zl-C134</strain>
    </source>
</reference>
<dbReference type="CDD" id="cd11386">
    <property type="entry name" value="MCP_signal"/>
    <property type="match status" value="1"/>
</dbReference>
<dbReference type="PANTHER" id="PTHR43531:SF11">
    <property type="entry name" value="METHYL-ACCEPTING CHEMOTAXIS PROTEIN 3"/>
    <property type="match status" value="1"/>
</dbReference>
<feature type="transmembrane region" description="Helical" evidence="5">
    <location>
        <begin position="320"/>
        <end position="343"/>
    </location>
</feature>
<dbReference type="InterPro" id="IPR003660">
    <property type="entry name" value="HAMP_dom"/>
</dbReference>
<dbReference type="PRINTS" id="PR00260">
    <property type="entry name" value="CHEMTRNSDUCR"/>
</dbReference>
<feature type="domain" description="HAMP" evidence="7">
    <location>
        <begin position="391"/>
        <end position="441"/>
    </location>
</feature>
<dbReference type="Gene3D" id="3.30.450.20">
    <property type="entry name" value="PAS domain"/>
    <property type="match status" value="2"/>
</dbReference>
<feature type="region of interest" description="Disordered" evidence="4">
    <location>
        <begin position="689"/>
        <end position="727"/>
    </location>
</feature>
<keyword evidence="5" id="KW-0472">Membrane</keyword>
<organism evidence="8 9">
    <name type="scientific">Faecalicatena contorta</name>
    <dbReference type="NCBI Taxonomy" id="39482"/>
    <lineage>
        <taxon>Bacteria</taxon>
        <taxon>Bacillati</taxon>
        <taxon>Bacillota</taxon>
        <taxon>Clostridia</taxon>
        <taxon>Lachnospirales</taxon>
        <taxon>Lachnospiraceae</taxon>
        <taxon>Faecalicatena</taxon>
    </lineage>
</organism>
<comment type="similarity">
    <text evidence="2">Belongs to the methyl-accepting chemotaxis (MCP) protein family.</text>
</comment>
<evidence type="ECO:0000256" key="5">
    <source>
        <dbReference type="SAM" id="Phobius"/>
    </source>
</evidence>
<dbReference type="GO" id="GO:0006935">
    <property type="term" value="P:chemotaxis"/>
    <property type="evidence" value="ECO:0007669"/>
    <property type="project" value="UniProtKB-KW"/>
</dbReference>
<dbReference type="GO" id="GO:0007165">
    <property type="term" value="P:signal transduction"/>
    <property type="evidence" value="ECO:0007669"/>
    <property type="project" value="UniProtKB-KW"/>
</dbReference>
<dbReference type="Gene3D" id="1.10.287.950">
    <property type="entry name" value="Methyl-accepting chemotaxis protein"/>
    <property type="match status" value="1"/>
</dbReference>
<evidence type="ECO:0000259" key="6">
    <source>
        <dbReference type="PROSITE" id="PS50111"/>
    </source>
</evidence>
<feature type="domain" description="Methyl-accepting transducer" evidence="6">
    <location>
        <begin position="446"/>
        <end position="675"/>
    </location>
</feature>
<dbReference type="CDD" id="cd06225">
    <property type="entry name" value="HAMP"/>
    <property type="match status" value="1"/>
</dbReference>
<evidence type="ECO:0000259" key="7">
    <source>
        <dbReference type="PROSITE" id="PS50885"/>
    </source>
</evidence>
<dbReference type="CDD" id="cd12913">
    <property type="entry name" value="PDC1_MCP_like"/>
    <property type="match status" value="1"/>
</dbReference>
<dbReference type="GO" id="GO:0005886">
    <property type="term" value="C:plasma membrane"/>
    <property type="evidence" value="ECO:0007669"/>
    <property type="project" value="TreeGrafter"/>
</dbReference>
<dbReference type="PANTHER" id="PTHR43531">
    <property type="entry name" value="PROTEIN ICFG"/>
    <property type="match status" value="1"/>
</dbReference>
<gene>
    <name evidence="8" type="ORF">SAMN05216529_105150</name>
</gene>
<protein>
    <submittedName>
        <fullName evidence="8">Methyl-accepting chemotaxis sensory transducer with Cache sensor</fullName>
    </submittedName>
</protein>
<evidence type="ECO:0000256" key="4">
    <source>
        <dbReference type="SAM" id="MobiDB-lite"/>
    </source>
</evidence>
<evidence type="ECO:0000256" key="2">
    <source>
        <dbReference type="ARBA" id="ARBA00029447"/>
    </source>
</evidence>
<dbReference type="SUPFAM" id="SSF58104">
    <property type="entry name" value="Methyl-accepting chemotaxis protein (MCP) signaling domain"/>
    <property type="match status" value="1"/>
</dbReference>
<dbReference type="InterPro" id="IPR051310">
    <property type="entry name" value="MCP_chemotaxis"/>
</dbReference>
<dbReference type="PROSITE" id="PS50111">
    <property type="entry name" value="CHEMOTAXIS_TRANSDUC_2"/>
    <property type="match status" value="1"/>
</dbReference>
<dbReference type="AlphaFoldDB" id="A0A316A021"/>
<dbReference type="Proteomes" id="UP000254051">
    <property type="component" value="Unassembled WGS sequence"/>
</dbReference>
<dbReference type="PROSITE" id="PS50885">
    <property type="entry name" value="HAMP"/>
    <property type="match status" value="1"/>
</dbReference>
<dbReference type="Pfam" id="PF00015">
    <property type="entry name" value="MCPsignal"/>
    <property type="match status" value="1"/>
</dbReference>
<dbReference type="EMBL" id="UHJJ01000005">
    <property type="protein sequence ID" value="SUQ14175.1"/>
    <property type="molecule type" value="Genomic_DNA"/>
</dbReference>
<keyword evidence="1" id="KW-0145">Chemotaxis</keyword>
<feature type="compositionally biased region" description="Polar residues" evidence="4">
    <location>
        <begin position="699"/>
        <end position="714"/>
    </location>
</feature>
<evidence type="ECO:0000256" key="1">
    <source>
        <dbReference type="ARBA" id="ARBA00022500"/>
    </source>
</evidence>
<feature type="transmembrane region" description="Helical" evidence="5">
    <location>
        <begin position="12"/>
        <end position="34"/>
    </location>
</feature>
<dbReference type="SMART" id="SM00283">
    <property type="entry name" value="MA"/>
    <property type="match status" value="1"/>
</dbReference>
<keyword evidence="3" id="KW-0807">Transducer</keyword>
<dbReference type="InterPro" id="IPR004089">
    <property type="entry name" value="MCPsignal_dom"/>
</dbReference>
<keyword evidence="5" id="KW-1133">Transmembrane helix</keyword>
<dbReference type="RefSeq" id="WP_242992336.1">
    <property type="nucleotide sequence ID" value="NZ_QGDS01000005.1"/>
</dbReference>
<name>A0A316A021_9FIRM</name>
<accession>A0A316A021</accession>
<keyword evidence="9" id="KW-1185">Reference proteome</keyword>
<dbReference type="GO" id="GO:0004888">
    <property type="term" value="F:transmembrane signaling receptor activity"/>
    <property type="evidence" value="ECO:0007669"/>
    <property type="project" value="InterPro"/>
</dbReference>
<dbReference type="InterPro" id="IPR004090">
    <property type="entry name" value="Chemotax_Me-accpt_rcpt"/>
</dbReference>
<evidence type="ECO:0000313" key="9">
    <source>
        <dbReference type="Proteomes" id="UP000254051"/>
    </source>
</evidence>
<keyword evidence="5" id="KW-0812">Transmembrane</keyword>
<evidence type="ECO:0000313" key="8">
    <source>
        <dbReference type="EMBL" id="SUQ14175.1"/>
    </source>
</evidence>
<proteinExistence type="inferred from homology"/>
<sequence>MKNKSIKTSILVPALAVLVAGILLMAGVIGVLSFSATQNLTSQLMDARVNEYSNQFEAISMSSYGTVMSVAPIVQNLAETSENPRADIVNALEQAIKGNNMLSGIWTCWEPNALDGKDRQFANTKLHDSTGRFIPYIGSDGSGGYSSYALTGYDDPAAGDFYLSAIDSGKVHITDPYPYEVNGEQQLVCSISVPVTLNGHTAGVVGVDINMEDINATMNTGSILDNGYIYSLSPGGLLATHPDSSLVLQQYDTTWMGNYKEEIERVINNGGTFAVDAYSDVTNTNMTFLGSGVKIGSTDDYWVVCGVVPQKTVNAASNSLLFSVIGIGVLLIVVVGITILVIVRRRLKDLPILTQVASDMALGNIAVADGRQVDKTSNTRNEIILLIRAFADMADGVKQQADVLEQIAQGDYSVTIPARSDADVMNKALNKMVENMNEAMSVINSAADQVATGSNQVSSGAQALASGSTEQAATVEELSASISEVAVQAEENMLNVRSAAEYVKQAVAGVSSSNQQMGILTESMTDIGSASSQIAGITKGIEDIAFQTNILALNAAVEAARAGDVGKGFAVVADEVRNLAGKSAEAAKQTAELIETAVRTIERGTEITSQTAELLQSVEVSAQSVTESIERVEYASTQQTSAIEQINDGLNQVSAVVQTNAATAEENSATSEEMSAQADMLRQEVQRFTLRDDKRGAHPSSSRTHETLSCTEDSVPSLPSDMDLGKY</sequence>